<dbReference type="AlphaFoldDB" id="A0A6I3SA65"/>
<dbReference type="EMBL" id="WNCL01000055">
    <property type="protein sequence ID" value="MTU44230.1"/>
    <property type="molecule type" value="Genomic_DNA"/>
</dbReference>
<dbReference type="Proteomes" id="UP000462362">
    <property type="component" value="Unassembled WGS sequence"/>
</dbReference>
<proteinExistence type="predicted"/>
<evidence type="ECO:0000313" key="2">
    <source>
        <dbReference type="Proteomes" id="UP000462362"/>
    </source>
</evidence>
<reference evidence="1 2" key="1">
    <citation type="journal article" date="2019" name="Nat. Med.">
        <title>A library of human gut bacterial isolates paired with longitudinal multiomics data enables mechanistic microbiome research.</title>
        <authorList>
            <person name="Poyet M."/>
            <person name="Groussin M."/>
            <person name="Gibbons S.M."/>
            <person name="Avila-Pacheco J."/>
            <person name="Jiang X."/>
            <person name="Kearney S.M."/>
            <person name="Perrotta A.R."/>
            <person name="Berdy B."/>
            <person name="Zhao S."/>
            <person name="Lieberman T.D."/>
            <person name="Swanson P.K."/>
            <person name="Smith M."/>
            <person name="Roesemann S."/>
            <person name="Alexander J.E."/>
            <person name="Rich S.A."/>
            <person name="Livny J."/>
            <person name="Vlamakis H."/>
            <person name="Clish C."/>
            <person name="Bullock K."/>
            <person name="Deik A."/>
            <person name="Scott J."/>
            <person name="Pierce K.A."/>
            <person name="Xavier R.J."/>
            <person name="Alm E.J."/>
        </authorList>
    </citation>
    <scope>NUCLEOTIDE SEQUENCE [LARGE SCALE GENOMIC DNA]</scope>
    <source>
        <strain evidence="1 2">BIOML-A2</strain>
    </source>
</reference>
<comment type="caution">
    <text evidence="1">The sequence shown here is derived from an EMBL/GenBank/DDBJ whole genome shotgun (WGS) entry which is preliminary data.</text>
</comment>
<protein>
    <submittedName>
        <fullName evidence="1">Uncharacterized protein</fullName>
    </submittedName>
</protein>
<dbReference type="RefSeq" id="WP_155166052.1">
    <property type="nucleotide sequence ID" value="NZ_CATXDL010000021.1"/>
</dbReference>
<evidence type="ECO:0000313" key="1">
    <source>
        <dbReference type="EMBL" id="MTU44230.1"/>
    </source>
</evidence>
<organism evidence="1 2">
    <name type="scientific">Parasutterella excrementihominis</name>
    <dbReference type="NCBI Taxonomy" id="487175"/>
    <lineage>
        <taxon>Bacteria</taxon>
        <taxon>Pseudomonadati</taxon>
        <taxon>Pseudomonadota</taxon>
        <taxon>Betaproteobacteria</taxon>
        <taxon>Burkholderiales</taxon>
        <taxon>Sutterellaceae</taxon>
        <taxon>Parasutterella</taxon>
    </lineage>
</organism>
<name>A0A6I3SA65_9BURK</name>
<accession>A0A6I3SA65</accession>
<sequence length="115" mass="12788">MVEITASDIFWIGQVSKISIGLGLLGLTCFYLSVMALYLESVRFFVAFVLILIFSLIAWVFVPSSETLAAMKVLPAVVNNQRIQGVAENALELTERFLQDKLETLKSKDKSGDKK</sequence>
<gene>
    <name evidence="1" type="ORF">GMD42_11590</name>
</gene>